<evidence type="ECO:0000256" key="2">
    <source>
        <dbReference type="ARBA" id="ARBA00008664"/>
    </source>
</evidence>
<evidence type="ECO:0000259" key="7">
    <source>
        <dbReference type="PROSITE" id="PS50035"/>
    </source>
</evidence>
<dbReference type="PANTHER" id="PTHR43856">
    <property type="entry name" value="CARDIOLIPIN HYDROLASE"/>
    <property type="match status" value="1"/>
</dbReference>
<gene>
    <name evidence="8" type="ORF">GS18_0206510</name>
</gene>
<dbReference type="EMBL" id="JNVC02000002">
    <property type="protein sequence ID" value="KEZ53252.1"/>
    <property type="molecule type" value="Genomic_DNA"/>
</dbReference>
<sequence length="479" mass="54676">MSRFSFAGYKKKRLFVILLIFIILTGTVMYQSYKPLPEGLSYEGKVRKVEDVDFLYDLTYQKENRVKSDRMIFDAVLKAIDEAEEFVVIDLFLFNGYYNKGESYPDISAQLTEALLQKKKENPDMPIVFITDEINTSYGSHESKELEAFKDAGIDVVLSDMEPLRDSNPLYSSVWRTFFQWFGQSGKGWVANPFGDTAPDMTVRSYLKLFNVKANHRKAVATEKTAIVSSANPHDASGFHSNTAFQVSGNVIADVLESEQAVSDYSGGPKLPEYTETENEKGNIGVQVLTEGKIYEHLLSSIRAAEKQDVIWMGMFYLADRKVINSLVEASNRGVEVNMILDPNQNAFGQEKIGLPNRPVAEELMEDTNKKAKIRWYNTTNEQYHPKLLYIKGKNESTIISGSANFTKRNLDDLNLENDLKITAPQNEDVMKEVEAYFTKLWTNDGAEYTLNVEKYRDDMPVFKRGIYALQKFFRFTTF</sequence>
<keyword evidence="6" id="KW-0443">Lipid metabolism</keyword>
<dbReference type="CDD" id="cd09130">
    <property type="entry name" value="PLDc_unchar2_2"/>
    <property type="match status" value="1"/>
</dbReference>
<dbReference type="GO" id="GO:0004630">
    <property type="term" value="F:phospholipase D activity"/>
    <property type="evidence" value="ECO:0007669"/>
    <property type="project" value="UniProtKB-EC"/>
</dbReference>
<dbReference type="Gene3D" id="3.30.870.10">
    <property type="entry name" value="Endonuclease Chain A"/>
    <property type="match status" value="2"/>
</dbReference>
<dbReference type="STRING" id="246786.GS18_0206510"/>
<dbReference type="Proteomes" id="UP000028549">
    <property type="component" value="Unassembled WGS sequence"/>
</dbReference>
<dbReference type="PROSITE" id="PS50035">
    <property type="entry name" value="PLD"/>
    <property type="match status" value="1"/>
</dbReference>
<organism evidence="8 9">
    <name type="scientific">Metabacillus indicus</name>
    <name type="common">Bacillus indicus</name>
    <dbReference type="NCBI Taxonomy" id="246786"/>
    <lineage>
        <taxon>Bacteria</taxon>
        <taxon>Bacillati</taxon>
        <taxon>Bacillota</taxon>
        <taxon>Bacilli</taxon>
        <taxon>Bacillales</taxon>
        <taxon>Bacillaceae</taxon>
        <taxon>Metabacillus</taxon>
    </lineage>
</organism>
<dbReference type="InterPro" id="IPR051406">
    <property type="entry name" value="PLD_domain"/>
</dbReference>
<dbReference type="InterPro" id="IPR025202">
    <property type="entry name" value="PLD-like_dom"/>
</dbReference>
<dbReference type="InterPro" id="IPR001736">
    <property type="entry name" value="PLipase_D/transphosphatidylase"/>
</dbReference>
<accession>A0A084H0Z0</accession>
<protein>
    <recommendedName>
        <fullName evidence="3">phospholipase D</fullName>
        <ecNumber evidence="3">3.1.4.4</ecNumber>
    </recommendedName>
</protein>
<dbReference type="GO" id="GO:0016891">
    <property type="term" value="F:RNA endonuclease activity producing 5'-phosphomonoesters, hydrolytic mechanism"/>
    <property type="evidence" value="ECO:0007669"/>
    <property type="project" value="TreeGrafter"/>
</dbReference>
<comment type="similarity">
    <text evidence="2">Belongs to the phospholipase D family.</text>
</comment>
<dbReference type="PANTHER" id="PTHR43856:SF1">
    <property type="entry name" value="MITOCHONDRIAL CARDIOLIPIN HYDROLASE"/>
    <property type="match status" value="1"/>
</dbReference>
<evidence type="ECO:0000256" key="3">
    <source>
        <dbReference type="ARBA" id="ARBA00012027"/>
    </source>
</evidence>
<keyword evidence="9" id="KW-1185">Reference proteome</keyword>
<dbReference type="RefSeq" id="WP_029566344.1">
    <property type="nucleotide sequence ID" value="NZ_JNVC02000002.1"/>
</dbReference>
<evidence type="ECO:0000313" key="9">
    <source>
        <dbReference type="Proteomes" id="UP000028549"/>
    </source>
</evidence>
<dbReference type="CDD" id="cd09129">
    <property type="entry name" value="PLDc_unchar2_1"/>
    <property type="match status" value="1"/>
</dbReference>
<evidence type="ECO:0000256" key="4">
    <source>
        <dbReference type="ARBA" id="ARBA00022801"/>
    </source>
</evidence>
<dbReference type="GO" id="GO:0016042">
    <property type="term" value="P:lipid catabolic process"/>
    <property type="evidence" value="ECO:0007669"/>
    <property type="project" value="UniProtKB-KW"/>
</dbReference>
<feature type="domain" description="PLD phosphodiesterase" evidence="7">
    <location>
        <begin position="380"/>
        <end position="410"/>
    </location>
</feature>
<comment type="caution">
    <text evidence="8">The sequence shown here is derived from an EMBL/GenBank/DDBJ whole genome shotgun (WGS) entry which is preliminary data.</text>
</comment>
<evidence type="ECO:0000256" key="6">
    <source>
        <dbReference type="ARBA" id="ARBA00023098"/>
    </source>
</evidence>
<name>A0A084H0Z0_METID</name>
<evidence type="ECO:0000313" key="8">
    <source>
        <dbReference type="EMBL" id="KEZ53252.1"/>
    </source>
</evidence>
<evidence type="ECO:0000256" key="5">
    <source>
        <dbReference type="ARBA" id="ARBA00022963"/>
    </source>
</evidence>
<dbReference type="EC" id="3.1.4.4" evidence="3"/>
<reference evidence="8 9" key="1">
    <citation type="journal article" date="2005" name="Int. J. Syst. Evol. Microbiol.">
        <title>Bacillus cibi sp. nov., isolated from jeotgal, a traditional Korean fermented seafood.</title>
        <authorList>
            <person name="Yoon J.H."/>
            <person name="Lee C.H."/>
            <person name="Oh T.K."/>
        </authorList>
    </citation>
    <scope>NUCLEOTIDE SEQUENCE [LARGE SCALE GENOMIC DNA]</scope>
    <source>
        <strain evidence="8 9">DSM 16189</strain>
    </source>
</reference>
<dbReference type="GO" id="GO:0006793">
    <property type="term" value="P:phosphorus metabolic process"/>
    <property type="evidence" value="ECO:0007669"/>
    <property type="project" value="UniProtKB-ARBA"/>
</dbReference>
<dbReference type="AlphaFoldDB" id="A0A084H0Z0"/>
<dbReference type="SUPFAM" id="SSF56024">
    <property type="entry name" value="Phospholipase D/nuclease"/>
    <property type="match status" value="2"/>
</dbReference>
<keyword evidence="5" id="KW-0442">Lipid degradation</keyword>
<comment type="catalytic activity">
    <reaction evidence="1">
        <text>a 1,2-diacyl-sn-glycero-3-phosphocholine + H2O = a 1,2-diacyl-sn-glycero-3-phosphate + choline + H(+)</text>
        <dbReference type="Rhea" id="RHEA:14445"/>
        <dbReference type="ChEBI" id="CHEBI:15354"/>
        <dbReference type="ChEBI" id="CHEBI:15377"/>
        <dbReference type="ChEBI" id="CHEBI:15378"/>
        <dbReference type="ChEBI" id="CHEBI:57643"/>
        <dbReference type="ChEBI" id="CHEBI:58608"/>
        <dbReference type="EC" id="3.1.4.4"/>
    </reaction>
</comment>
<evidence type="ECO:0000256" key="1">
    <source>
        <dbReference type="ARBA" id="ARBA00000798"/>
    </source>
</evidence>
<proteinExistence type="inferred from homology"/>
<dbReference type="Pfam" id="PF13091">
    <property type="entry name" value="PLDc_2"/>
    <property type="match status" value="1"/>
</dbReference>
<keyword evidence="4" id="KW-0378">Hydrolase</keyword>